<feature type="compositionally biased region" description="Basic and acidic residues" evidence="1">
    <location>
        <begin position="102"/>
        <end position="117"/>
    </location>
</feature>
<dbReference type="RefSeq" id="XP_056751287.1">
    <property type="nucleotide sequence ID" value="XM_056899211.1"/>
</dbReference>
<proteinExistence type="predicted"/>
<dbReference type="Proteomes" id="UP001213799">
    <property type="component" value="Unassembled WGS sequence"/>
</dbReference>
<sequence>MRVLQSQTYVTIYSEHAAPTEGSSLGWNPNLIKLSRPSGRSLITDRKLSPWAIVKSESLHPYHAYKNSGINLCVNLFVPADSELTGPKNATVVGALIKGTAGHKESPTKAGAQKDMDNDSTASSTIRCCLPLPG</sequence>
<protein>
    <submittedName>
        <fullName evidence="2">Uncharacterized protein</fullName>
    </submittedName>
</protein>
<evidence type="ECO:0000313" key="3">
    <source>
        <dbReference type="Proteomes" id="UP001213799"/>
    </source>
</evidence>
<comment type="caution">
    <text evidence="2">The sequence shown here is derived from an EMBL/GenBank/DDBJ whole genome shotgun (WGS) entry which is preliminary data.</text>
</comment>
<dbReference type="GeneID" id="81589453"/>
<accession>A0AAD6DZU7</accession>
<dbReference type="EMBL" id="JAQJAE010000004">
    <property type="protein sequence ID" value="KAJ5598072.1"/>
    <property type="molecule type" value="Genomic_DNA"/>
</dbReference>
<reference evidence="2" key="2">
    <citation type="submission" date="2023-01" db="EMBL/GenBank/DDBJ databases">
        <authorList>
            <person name="Petersen C."/>
        </authorList>
    </citation>
    <scope>NUCLEOTIDE SEQUENCE</scope>
    <source>
        <strain evidence="2">IBT 12815</strain>
    </source>
</reference>
<reference evidence="2" key="1">
    <citation type="journal article" date="2023" name="IMA Fungus">
        <title>Comparative genomic study of the Penicillium genus elucidates a diverse pangenome and 15 lateral gene transfer events.</title>
        <authorList>
            <person name="Petersen C."/>
            <person name="Sorensen T."/>
            <person name="Nielsen M.R."/>
            <person name="Sondergaard T.E."/>
            <person name="Sorensen J.L."/>
            <person name="Fitzpatrick D.A."/>
            <person name="Frisvad J.C."/>
            <person name="Nielsen K.L."/>
        </authorList>
    </citation>
    <scope>NUCLEOTIDE SEQUENCE</scope>
    <source>
        <strain evidence="2">IBT 12815</strain>
    </source>
</reference>
<evidence type="ECO:0000256" key="1">
    <source>
        <dbReference type="SAM" id="MobiDB-lite"/>
    </source>
</evidence>
<dbReference type="AlphaFoldDB" id="A0AAD6DZU7"/>
<feature type="region of interest" description="Disordered" evidence="1">
    <location>
        <begin position="99"/>
        <end position="123"/>
    </location>
</feature>
<gene>
    <name evidence="2" type="ORF">N7537_008156</name>
</gene>
<organism evidence="2 3">
    <name type="scientific">Penicillium hordei</name>
    <dbReference type="NCBI Taxonomy" id="40994"/>
    <lineage>
        <taxon>Eukaryota</taxon>
        <taxon>Fungi</taxon>
        <taxon>Dikarya</taxon>
        <taxon>Ascomycota</taxon>
        <taxon>Pezizomycotina</taxon>
        <taxon>Eurotiomycetes</taxon>
        <taxon>Eurotiomycetidae</taxon>
        <taxon>Eurotiales</taxon>
        <taxon>Aspergillaceae</taxon>
        <taxon>Penicillium</taxon>
    </lineage>
</organism>
<evidence type="ECO:0000313" key="2">
    <source>
        <dbReference type="EMBL" id="KAJ5598072.1"/>
    </source>
</evidence>
<name>A0AAD6DZU7_9EURO</name>
<keyword evidence="3" id="KW-1185">Reference proteome</keyword>